<reference evidence="1 2" key="2">
    <citation type="submission" date="2018-11" db="EMBL/GenBank/DDBJ databases">
        <authorList>
            <consortium name="Pathogen Informatics"/>
        </authorList>
    </citation>
    <scope>NUCLEOTIDE SEQUENCE [LARGE SCALE GENOMIC DNA]</scope>
</reference>
<organism evidence="3">
    <name type="scientific">Hymenolepis diminuta</name>
    <name type="common">Rat tapeworm</name>
    <dbReference type="NCBI Taxonomy" id="6216"/>
    <lineage>
        <taxon>Eukaryota</taxon>
        <taxon>Metazoa</taxon>
        <taxon>Spiralia</taxon>
        <taxon>Lophotrochozoa</taxon>
        <taxon>Platyhelminthes</taxon>
        <taxon>Cestoda</taxon>
        <taxon>Eucestoda</taxon>
        <taxon>Cyclophyllidea</taxon>
        <taxon>Hymenolepididae</taxon>
        <taxon>Hymenolepis</taxon>
    </lineage>
</organism>
<proteinExistence type="predicted"/>
<reference evidence="3" key="1">
    <citation type="submission" date="2017-02" db="UniProtKB">
        <authorList>
            <consortium name="WormBaseParasite"/>
        </authorList>
    </citation>
    <scope>IDENTIFICATION</scope>
</reference>
<dbReference type="EMBL" id="UYSG01004487">
    <property type="protein sequence ID" value="VDL58516.1"/>
    <property type="molecule type" value="Genomic_DNA"/>
</dbReference>
<dbReference type="Proteomes" id="UP000274504">
    <property type="component" value="Unassembled WGS sequence"/>
</dbReference>
<evidence type="ECO:0000313" key="3">
    <source>
        <dbReference type="WBParaSite" id="HDID_0000620001-mRNA-1"/>
    </source>
</evidence>
<gene>
    <name evidence="1" type="ORF">HDID_LOCUS6198</name>
</gene>
<evidence type="ECO:0000313" key="2">
    <source>
        <dbReference type="Proteomes" id="UP000274504"/>
    </source>
</evidence>
<dbReference type="WBParaSite" id="HDID_0000620001-mRNA-1">
    <property type="protein sequence ID" value="HDID_0000620001-mRNA-1"/>
    <property type="gene ID" value="HDID_0000620001"/>
</dbReference>
<evidence type="ECO:0000313" key="1">
    <source>
        <dbReference type="EMBL" id="VDL58516.1"/>
    </source>
</evidence>
<protein>
    <submittedName>
        <fullName evidence="3">Neur_chan_LBD domain-containing protein</fullName>
    </submittedName>
</protein>
<accession>A0A0R3SMN5</accession>
<name>A0A0R3SMN5_HYMDI</name>
<dbReference type="AlphaFoldDB" id="A0A0R3SMN5"/>
<sequence>MKGVNYERNYSSDHLNLGEALRYPLQYVDLPTIRCLQYSGRVSAFLLLVLSTALSNGYSMIPDNVFEFVDDDNGEETLPPEGDFINYSNRNIVCSLKSIRIGIKTTSALDCTTFDFAETRDAEAEIVKRWKNVESMKALNPSHRISTEWIRVEVTLPNIVRVNDSKVTAEVCGFGEIFWWSGMKKEK</sequence>